<dbReference type="RefSeq" id="WP_379027345.1">
    <property type="nucleotide sequence ID" value="NZ_JBHRXE010000001.1"/>
</dbReference>
<reference evidence="4" key="1">
    <citation type="journal article" date="2019" name="Int. J. Syst. Evol. Microbiol.">
        <title>The Global Catalogue of Microorganisms (GCM) 10K type strain sequencing project: providing services to taxonomists for standard genome sequencing and annotation.</title>
        <authorList>
            <consortium name="The Broad Institute Genomics Platform"/>
            <consortium name="The Broad Institute Genome Sequencing Center for Infectious Disease"/>
            <person name="Wu L."/>
            <person name="Ma J."/>
        </authorList>
    </citation>
    <scope>NUCLEOTIDE SEQUENCE [LARGE SCALE GENOMIC DNA]</scope>
    <source>
        <strain evidence="4">VKM B-3226</strain>
    </source>
</reference>
<sequence>MKILCMGGGPAGLYFAISMKLRDPSHQITVLERNKANDTFGWGVVLSDDALGRMQQNDPASTEAIRSHFAYWDDIAVVHDGVRTVSGGHGFAGIGRKQMLVLLQARARALGIDLRFETVFGSAGEYRRDYDLVVGCDGINSLVRSEYAQVFQPDIDTRRCKFIWLGTHQKFDDAFTFIFERTEHGWVWAHVYQFDGDTATFIVETLPETWEKLGFAGMSKEESVETCRRIFERHLGGHALMSNAAHLRGSAVWTQFPRVICERWYHENVVLMGDAAATGHFSIGSGTRLAFDSAIALAEYLHSEPTMQRAFERYQEERRVEVLRLQSAARNSLEWFEQVERYLDMEPLQFAYSLLTRSQRISHENLRLRDPAWLGRAEDWFQERAGGRKGRRPMFAPFRLRDMVLENRVVVSPMAQYKAVDGCPTDWHFVHYAERAKGGAGLVYTEMTCVSAEGRISPGCPGLYAPEHEAAWKRIVDFTHAETRARICMQIGHSGRKGSTQLGWQDADRPLAEGNWPLISASAIPWQDGNAVPKAMDRADMDRVRDQFVAATGMAARAGFDMVELHAAHGYLISSFISPLSNRREDAYGGSLENRMRYPLEVFAAMRAAWPAEKPISVRISANDWLGDEGVTPEEAVEIARMFAAAGADIIDVSAGQTSTEARPIYGRMFQTPFSDRIRNEAGLATMAVGNITEADQVNGILLAGRADLVCLARPHLADPYWALHAAVEAGDEAAAWPLPYLAGRDQALRLRSRAQEAIRA</sequence>
<organism evidence="3 4">
    <name type="scientific">Paracoccus simplex</name>
    <dbReference type="NCBI Taxonomy" id="2086346"/>
    <lineage>
        <taxon>Bacteria</taxon>
        <taxon>Pseudomonadati</taxon>
        <taxon>Pseudomonadota</taxon>
        <taxon>Alphaproteobacteria</taxon>
        <taxon>Rhodobacterales</taxon>
        <taxon>Paracoccaceae</taxon>
        <taxon>Paracoccus</taxon>
    </lineage>
</organism>
<proteinExistence type="predicted"/>
<dbReference type="SUPFAM" id="SSF51395">
    <property type="entry name" value="FMN-linked oxidoreductases"/>
    <property type="match status" value="1"/>
</dbReference>
<dbReference type="PANTHER" id="PTHR43303:SF3">
    <property type="entry name" value="BLR3436 PROTEIN"/>
    <property type="match status" value="1"/>
</dbReference>
<dbReference type="NCBIfam" id="NF006101">
    <property type="entry name" value="PRK08255.1"/>
    <property type="match status" value="1"/>
</dbReference>
<evidence type="ECO:0000313" key="3">
    <source>
        <dbReference type="EMBL" id="MFC3567872.1"/>
    </source>
</evidence>
<accession>A0ABV7RTX4</accession>
<feature type="domain" description="NADH:flavin oxidoreductase/NADH oxidase N-terminal" evidence="1">
    <location>
        <begin position="394"/>
        <end position="726"/>
    </location>
</feature>
<dbReference type="Gene3D" id="3.30.9.20">
    <property type="match status" value="1"/>
</dbReference>
<evidence type="ECO:0000259" key="1">
    <source>
        <dbReference type="Pfam" id="PF00724"/>
    </source>
</evidence>
<dbReference type="EMBL" id="JBHRXE010000001">
    <property type="protein sequence ID" value="MFC3567872.1"/>
    <property type="molecule type" value="Genomic_DNA"/>
</dbReference>
<dbReference type="SUPFAM" id="SSF51905">
    <property type="entry name" value="FAD/NAD(P)-binding domain"/>
    <property type="match status" value="1"/>
</dbReference>
<dbReference type="InterPro" id="IPR036188">
    <property type="entry name" value="FAD/NAD-bd_sf"/>
</dbReference>
<gene>
    <name evidence="3" type="ORF">ACFOMP_00185</name>
</gene>
<comment type="caution">
    <text evidence="3">The sequence shown here is derived from an EMBL/GenBank/DDBJ whole genome shotgun (WGS) entry which is preliminary data.</text>
</comment>
<dbReference type="InterPro" id="IPR002938">
    <property type="entry name" value="FAD-bd"/>
</dbReference>
<dbReference type="InterPro" id="IPR044152">
    <property type="entry name" value="YqjM-like"/>
</dbReference>
<dbReference type="PRINTS" id="PR00420">
    <property type="entry name" value="RNGMNOXGNASE"/>
</dbReference>
<dbReference type="CDD" id="cd02932">
    <property type="entry name" value="OYE_YqiM_FMN"/>
    <property type="match status" value="1"/>
</dbReference>
<dbReference type="Gene3D" id="3.50.50.60">
    <property type="entry name" value="FAD/NAD(P)-binding domain"/>
    <property type="match status" value="1"/>
</dbReference>
<dbReference type="Gene3D" id="3.20.20.70">
    <property type="entry name" value="Aldolase class I"/>
    <property type="match status" value="1"/>
</dbReference>
<dbReference type="Proteomes" id="UP001595596">
    <property type="component" value="Unassembled WGS sequence"/>
</dbReference>
<dbReference type="Pfam" id="PF00724">
    <property type="entry name" value="Oxidored_FMN"/>
    <property type="match status" value="1"/>
</dbReference>
<dbReference type="InterPro" id="IPR001155">
    <property type="entry name" value="OxRdtase_FMN_N"/>
</dbReference>
<keyword evidence="4" id="KW-1185">Reference proteome</keyword>
<dbReference type="PANTHER" id="PTHR43303">
    <property type="entry name" value="NADPH DEHYDROGENASE C23G7.10C-RELATED"/>
    <property type="match status" value="1"/>
</dbReference>
<protein>
    <submittedName>
        <fullName evidence="3">Bifunctional salicylyl-CoA 5-hydroxylase/oxidoreductase</fullName>
    </submittedName>
</protein>
<dbReference type="Pfam" id="PF01494">
    <property type="entry name" value="FAD_binding_3"/>
    <property type="match status" value="1"/>
</dbReference>
<dbReference type="InterPro" id="IPR013785">
    <property type="entry name" value="Aldolase_TIM"/>
</dbReference>
<evidence type="ECO:0000313" key="4">
    <source>
        <dbReference type="Proteomes" id="UP001595596"/>
    </source>
</evidence>
<feature type="domain" description="FAD-binding" evidence="2">
    <location>
        <begin position="129"/>
        <end position="319"/>
    </location>
</feature>
<evidence type="ECO:0000259" key="2">
    <source>
        <dbReference type="Pfam" id="PF01494"/>
    </source>
</evidence>
<name>A0ABV7RTX4_9RHOB</name>